<sequence>MRPVAEELTISQGVKPTGAASVDRRKSRLSKDRSLSMMMMSPPEENEMQNVSAAPAPFELLSSLPGENYHRSNTMISDTLQGLNITPMFEITDGLTTDFGDSLGQRSACSTKPEPMWTGSSGENVRQCTTNSMDEELERTGAFKEKCCRRRRHKKNRSWNGTTHHLNSLASIAERVMTHHVTQMKIETQCTNVDLDHFNE</sequence>
<keyword evidence="3" id="KW-1185">Reference proteome</keyword>
<dbReference type="EMBL" id="UZAN01071670">
    <property type="protein sequence ID" value="VDP95110.1"/>
    <property type="molecule type" value="Genomic_DNA"/>
</dbReference>
<name>A0A183BF13_9TREM</name>
<feature type="region of interest" description="Disordered" evidence="1">
    <location>
        <begin position="1"/>
        <end position="35"/>
    </location>
</feature>
<proteinExistence type="predicted"/>
<evidence type="ECO:0000313" key="3">
    <source>
        <dbReference type="Proteomes" id="UP000272942"/>
    </source>
</evidence>
<dbReference type="WBParaSite" id="ECPE_0001784301-mRNA-1">
    <property type="protein sequence ID" value="ECPE_0001784301-mRNA-1"/>
    <property type="gene ID" value="ECPE_0001784301"/>
</dbReference>
<evidence type="ECO:0000256" key="1">
    <source>
        <dbReference type="SAM" id="MobiDB-lite"/>
    </source>
</evidence>
<reference evidence="4" key="1">
    <citation type="submission" date="2016-06" db="UniProtKB">
        <authorList>
            <consortium name="WormBaseParasite"/>
        </authorList>
    </citation>
    <scope>IDENTIFICATION</scope>
</reference>
<dbReference type="Proteomes" id="UP000272942">
    <property type="component" value="Unassembled WGS sequence"/>
</dbReference>
<dbReference type="AlphaFoldDB" id="A0A183BF13"/>
<gene>
    <name evidence="2" type="ORF">ECPE_LOCUS17798</name>
</gene>
<protein>
    <submittedName>
        <fullName evidence="4">Family with sequence similarity 122C</fullName>
    </submittedName>
</protein>
<organism evidence="4">
    <name type="scientific">Echinostoma caproni</name>
    <dbReference type="NCBI Taxonomy" id="27848"/>
    <lineage>
        <taxon>Eukaryota</taxon>
        <taxon>Metazoa</taxon>
        <taxon>Spiralia</taxon>
        <taxon>Lophotrochozoa</taxon>
        <taxon>Platyhelminthes</taxon>
        <taxon>Trematoda</taxon>
        <taxon>Digenea</taxon>
        <taxon>Plagiorchiida</taxon>
        <taxon>Echinostomata</taxon>
        <taxon>Echinostomatoidea</taxon>
        <taxon>Echinostomatidae</taxon>
        <taxon>Echinostoma</taxon>
    </lineage>
</organism>
<reference evidence="2 3" key="2">
    <citation type="submission" date="2018-11" db="EMBL/GenBank/DDBJ databases">
        <authorList>
            <consortium name="Pathogen Informatics"/>
        </authorList>
    </citation>
    <scope>NUCLEOTIDE SEQUENCE [LARGE SCALE GENOMIC DNA]</scope>
    <source>
        <strain evidence="2 3">Egypt</strain>
    </source>
</reference>
<evidence type="ECO:0000313" key="2">
    <source>
        <dbReference type="EMBL" id="VDP95110.1"/>
    </source>
</evidence>
<evidence type="ECO:0000313" key="4">
    <source>
        <dbReference type="WBParaSite" id="ECPE_0001784301-mRNA-1"/>
    </source>
</evidence>
<accession>A0A183BF13</accession>